<accession>A0A385TMU4</accession>
<dbReference type="AlphaFoldDB" id="A0A385TMU4"/>
<dbReference type="InterPro" id="IPR034660">
    <property type="entry name" value="DinB/YfiT-like"/>
</dbReference>
<dbReference type="Gene3D" id="1.20.120.450">
    <property type="entry name" value="dinb family like domain"/>
    <property type="match status" value="1"/>
</dbReference>
<dbReference type="PANTHER" id="PTHR40658">
    <property type="match status" value="1"/>
</dbReference>
<evidence type="ECO:0000313" key="2">
    <source>
        <dbReference type="Proteomes" id="UP000266552"/>
    </source>
</evidence>
<sequence length="169" mass="20656">MQTYPSKEAFIAEIRRTYKQFDQEFDDVPEDKKNHRIGEVDRTPHEMIAYQLGWLSLVMSWERDERAGIEVTTPAPDYKWNQLGALYQRFYQAYDGYTLEELRFMLKQRTDEWCEWIDRLTEEELFRPGVRKWTVTSANWPMWKWLHINSVAPFKSFRTKIRKWKKYVA</sequence>
<dbReference type="Proteomes" id="UP000266552">
    <property type="component" value="Chromosome"/>
</dbReference>
<keyword evidence="2" id="KW-1185">Reference proteome</keyword>
<proteinExistence type="predicted"/>
<dbReference type="Pfam" id="PF08020">
    <property type="entry name" value="DUF1706"/>
    <property type="match status" value="1"/>
</dbReference>
<dbReference type="InterPro" id="IPR012550">
    <property type="entry name" value="DUF1706"/>
</dbReference>
<dbReference type="RefSeq" id="WP_119848678.1">
    <property type="nucleotide sequence ID" value="NZ_CP032412.1"/>
</dbReference>
<reference evidence="1 2" key="1">
    <citation type="submission" date="2018-09" db="EMBL/GenBank/DDBJ databases">
        <title>Genome Sequence of Paenibacillus lautus Strain E7593-69, Azo Dye-Degrading Bacteria, Isolated from Commercial Tattoo Inks.</title>
        <authorList>
            <person name="Nho S.W."/>
            <person name="Kim S.-J."/>
            <person name="Kweon O."/>
            <person name="Cerniglia C.E."/>
        </authorList>
    </citation>
    <scope>NUCLEOTIDE SEQUENCE [LARGE SCALE GENOMIC DNA]</scope>
    <source>
        <strain evidence="1 2">E7593-69</strain>
    </source>
</reference>
<name>A0A385TMU4_PAELA</name>
<dbReference type="PIRSF" id="PIRSF031551">
    <property type="entry name" value="DUF1706"/>
    <property type="match status" value="1"/>
</dbReference>
<dbReference type="PANTHER" id="PTHR40658:SF3">
    <property type="entry name" value="CLBS_DFSB FAMILY FOUR-HELIX BUNDLE PROTEIN"/>
    <property type="match status" value="1"/>
</dbReference>
<organism evidence="1 2">
    <name type="scientific">Paenibacillus lautus</name>
    <name type="common">Bacillus lautus</name>
    <dbReference type="NCBI Taxonomy" id="1401"/>
    <lineage>
        <taxon>Bacteria</taxon>
        <taxon>Bacillati</taxon>
        <taxon>Bacillota</taxon>
        <taxon>Bacilli</taxon>
        <taxon>Bacillales</taxon>
        <taxon>Paenibacillaceae</taxon>
        <taxon>Paenibacillus</taxon>
    </lineage>
</organism>
<dbReference type="SUPFAM" id="SSF109854">
    <property type="entry name" value="DinB/YfiT-like putative metalloenzymes"/>
    <property type="match status" value="1"/>
</dbReference>
<gene>
    <name evidence="1" type="ORF">D5F53_16625</name>
</gene>
<dbReference type="EMBL" id="CP032412">
    <property type="protein sequence ID" value="AYB44801.1"/>
    <property type="molecule type" value="Genomic_DNA"/>
</dbReference>
<protein>
    <submittedName>
        <fullName evidence="1">DfsB family protein</fullName>
    </submittedName>
</protein>
<evidence type="ECO:0000313" key="1">
    <source>
        <dbReference type="EMBL" id="AYB44801.1"/>
    </source>
</evidence>
<dbReference type="KEGG" id="plw:D5F53_16625"/>